<protein>
    <submittedName>
        <fullName evidence="1">Uncharacterized protein</fullName>
    </submittedName>
</protein>
<proteinExistence type="predicted"/>
<dbReference type="EMBL" id="CP075870">
    <property type="protein sequence ID" value="QYT06122.1"/>
    <property type="molecule type" value="Genomic_DNA"/>
</dbReference>
<dbReference type="Proteomes" id="UP000826661">
    <property type="component" value="Chromosome VII"/>
</dbReference>
<dbReference type="AlphaFoldDB" id="A0A8G0LQ73"/>
<accession>A0A8G0LQ73</accession>
<organism evidence="1 2">
    <name type="scientific">Trichoderma simmonsii</name>
    <dbReference type="NCBI Taxonomy" id="1491479"/>
    <lineage>
        <taxon>Eukaryota</taxon>
        <taxon>Fungi</taxon>
        <taxon>Dikarya</taxon>
        <taxon>Ascomycota</taxon>
        <taxon>Pezizomycotina</taxon>
        <taxon>Sordariomycetes</taxon>
        <taxon>Hypocreomycetidae</taxon>
        <taxon>Hypocreales</taxon>
        <taxon>Hypocreaceae</taxon>
        <taxon>Trichoderma</taxon>
    </lineage>
</organism>
<evidence type="ECO:0000313" key="2">
    <source>
        <dbReference type="Proteomes" id="UP000826661"/>
    </source>
</evidence>
<keyword evidence="2" id="KW-1185">Reference proteome</keyword>
<evidence type="ECO:0000313" key="1">
    <source>
        <dbReference type="EMBL" id="QYT06122.1"/>
    </source>
</evidence>
<sequence length="292" mass="32397">MTQQTWFLPPDFTFLPDGELSLGTIIKNPKRPTLCLAAVGPSSPLMNIPLPDIQSLMENGHRHSRTNNASICSKVFDRFIELASNSTSVIWSRYKSTTFGSVDLETRTFSKAISSEALSAIIGLERVKKYMDRGILGKRPIYIITGLRIARESFSVAYETRSGIETSLALSGSAATGPLPLKMGASISEKNDNSRKDEYRIAAGVVFAYRLHVIRERRSGDVETELFGHRTAFMTGERDDEGKSIKKMVVEEATTAVLREDLGIEPNFEEFAVAEEAEDEICILFQKSDSKT</sequence>
<name>A0A8G0LQ73_9HYPO</name>
<reference evidence="1 2" key="1">
    <citation type="journal article" date="2021" name="BMC Genomics">
        <title>Telomere-to-telomere genome assembly of asparaginase-producing Trichoderma simmonsii.</title>
        <authorList>
            <person name="Chung D."/>
            <person name="Kwon Y.M."/>
            <person name="Yang Y."/>
        </authorList>
    </citation>
    <scope>NUCLEOTIDE SEQUENCE [LARGE SCALE GENOMIC DNA]</scope>
    <source>
        <strain evidence="1 2">GH-Sj1</strain>
    </source>
</reference>
<gene>
    <name evidence="1" type="ORF">H0G86_012987</name>
</gene>